<sequence>MTRTFQLVHVNGMSLYSYLSTQYDSTYTGQQYPSGTSTVHYKDMRSKGNLEMLEVSNRRGCARRTTFRAELYDLTDSTKIIDNLLVQKAVNREFPDSYIWFTPRIPISDGPMQEAGFPGLVIQYISSSNRIVMVAIEEIDGDSVPSIVRPECAAGRGK</sequence>
<proteinExistence type="predicted"/>
<dbReference type="Proteomes" id="UP000770785">
    <property type="component" value="Unassembled WGS sequence"/>
</dbReference>
<dbReference type="Pfam" id="PF09697">
    <property type="entry name" value="Porph_ging"/>
    <property type="match status" value="1"/>
</dbReference>
<dbReference type="InterPro" id="IPR005901">
    <property type="entry name" value="GLPGLI"/>
</dbReference>
<reference evidence="1 2" key="1">
    <citation type="submission" date="2020-03" db="EMBL/GenBank/DDBJ databases">
        <title>Genomic Encyclopedia of Type Strains, Phase IV (KMG-IV): sequencing the most valuable type-strain genomes for metagenomic binning, comparative biology and taxonomic classification.</title>
        <authorList>
            <person name="Goeker M."/>
        </authorList>
    </citation>
    <scope>NUCLEOTIDE SEQUENCE [LARGE SCALE GENOMIC DNA]</scope>
    <source>
        <strain evidence="1 2">DSM 105096</strain>
    </source>
</reference>
<keyword evidence="2" id="KW-1185">Reference proteome</keyword>
<gene>
    <name evidence="1" type="ORF">GGR27_002046</name>
</gene>
<protein>
    <submittedName>
        <fullName evidence="1">GLPGLI family protein</fullName>
    </submittedName>
</protein>
<evidence type="ECO:0000313" key="1">
    <source>
        <dbReference type="EMBL" id="NJC26536.1"/>
    </source>
</evidence>
<dbReference type="EMBL" id="JAATJH010000003">
    <property type="protein sequence ID" value="NJC26536.1"/>
    <property type="molecule type" value="Genomic_DNA"/>
</dbReference>
<name>A0ABX0XB90_9BACT</name>
<organism evidence="1 2">
    <name type="scientific">Neolewinella antarctica</name>
    <dbReference type="NCBI Taxonomy" id="442734"/>
    <lineage>
        <taxon>Bacteria</taxon>
        <taxon>Pseudomonadati</taxon>
        <taxon>Bacteroidota</taxon>
        <taxon>Saprospiria</taxon>
        <taxon>Saprospirales</taxon>
        <taxon>Lewinellaceae</taxon>
        <taxon>Neolewinella</taxon>
    </lineage>
</organism>
<comment type="caution">
    <text evidence="1">The sequence shown here is derived from an EMBL/GenBank/DDBJ whole genome shotgun (WGS) entry which is preliminary data.</text>
</comment>
<evidence type="ECO:0000313" key="2">
    <source>
        <dbReference type="Proteomes" id="UP000770785"/>
    </source>
</evidence>
<accession>A0ABX0XB90</accession>